<dbReference type="STRING" id="857967.G0R5E5"/>
<dbReference type="GO" id="GO:0033897">
    <property type="term" value="F:ribonuclease T2 activity"/>
    <property type="evidence" value="ECO:0007669"/>
    <property type="project" value="InterPro"/>
</dbReference>
<dbReference type="EMBL" id="GL984369">
    <property type="protein sequence ID" value="EGR27303.1"/>
    <property type="molecule type" value="Genomic_DNA"/>
</dbReference>
<dbReference type="InParanoid" id="G0R5E5"/>
<proteinExistence type="inferred from homology"/>
<dbReference type="EC" id="3.1.27.1" evidence="3"/>
<dbReference type="PANTHER" id="PTHR11240">
    <property type="entry name" value="RIBONUCLEASE T2"/>
    <property type="match status" value="1"/>
</dbReference>
<keyword evidence="3" id="KW-0378">Hydrolase</keyword>
<feature type="non-terminal residue" evidence="3">
    <location>
        <position position="1"/>
    </location>
</feature>
<dbReference type="Gene3D" id="3.90.730.10">
    <property type="entry name" value="Ribonuclease T2-like"/>
    <property type="match status" value="1"/>
</dbReference>
<dbReference type="PROSITE" id="PS00530">
    <property type="entry name" value="RNASE_T2_1"/>
    <property type="match status" value="1"/>
</dbReference>
<dbReference type="InterPro" id="IPR033130">
    <property type="entry name" value="RNase_T2_His_AS_2"/>
</dbReference>
<organism evidence="3 4">
    <name type="scientific">Ichthyophthirius multifiliis</name>
    <name type="common">White spot disease agent</name>
    <name type="synonym">Ich</name>
    <dbReference type="NCBI Taxonomy" id="5932"/>
    <lineage>
        <taxon>Eukaryota</taxon>
        <taxon>Sar</taxon>
        <taxon>Alveolata</taxon>
        <taxon>Ciliophora</taxon>
        <taxon>Intramacronucleata</taxon>
        <taxon>Oligohymenophorea</taxon>
        <taxon>Hymenostomatida</taxon>
        <taxon>Ophryoglenina</taxon>
        <taxon>Ichthyophthirius</taxon>
    </lineage>
</organism>
<dbReference type="GeneID" id="14903373"/>
<dbReference type="PANTHER" id="PTHR11240:SF22">
    <property type="entry name" value="RIBONUCLEASE T2"/>
    <property type="match status" value="1"/>
</dbReference>
<dbReference type="RefSeq" id="XP_004024187.1">
    <property type="nucleotide sequence ID" value="XM_004024138.1"/>
</dbReference>
<dbReference type="PROSITE" id="PS00531">
    <property type="entry name" value="RNASE_T2_2"/>
    <property type="match status" value="1"/>
</dbReference>
<dbReference type="Proteomes" id="UP000008983">
    <property type="component" value="Unassembled WGS sequence"/>
</dbReference>
<dbReference type="eggNOG" id="KOG1642">
    <property type="taxonomic scope" value="Eukaryota"/>
</dbReference>
<dbReference type="InterPro" id="IPR018188">
    <property type="entry name" value="RNase_T2_His_AS_1"/>
</dbReference>
<comment type="similarity">
    <text evidence="1 2">Belongs to the RNase T2 family.</text>
</comment>
<dbReference type="GO" id="GO:0016787">
    <property type="term" value="F:hydrolase activity"/>
    <property type="evidence" value="ECO:0007669"/>
    <property type="project" value="UniProtKB-KW"/>
</dbReference>
<name>G0R5E5_ICHMU</name>
<evidence type="ECO:0000313" key="4">
    <source>
        <dbReference type="Proteomes" id="UP000008983"/>
    </source>
</evidence>
<protein>
    <submittedName>
        <fullName evidence="3">Ribonuclease t2 family protein, putative</fullName>
        <ecNumber evidence="3">3.1.27.1</ecNumber>
    </submittedName>
</protein>
<evidence type="ECO:0000256" key="2">
    <source>
        <dbReference type="RuleBase" id="RU004328"/>
    </source>
</evidence>
<dbReference type="SUPFAM" id="SSF55895">
    <property type="entry name" value="Ribonuclease Rh-like"/>
    <property type="match status" value="1"/>
</dbReference>
<dbReference type="Pfam" id="PF00445">
    <property type="entry name" value="Ribonuclease_T2"/>
    <property type="match status" value="1"/>
</dbReference>
<evidence type="ECO:0000313" key="3">
    <source>
        <dbReference type="EMBL" id="EGR27303.1"/>
    </source>
</evidence>
<dbReference type="GO" id="GO:0003723">
    <property type="term" value="F:RNA binding"/>
    <property type="evidence" value="ECO:0007669"/>
    <property type="project" value="InterPro"/>
</dbReference>
<dbReference type="AlphaFoldDB" id="G0R5E5"/>
<reference evidence="3 4" key="1">
    <citation type="submission" date="2011-07" db="EMBL/GenBank/DDBJ databases">
        <authorList>
            <person name="Coyne R."/>
            <person name="Brami D."/>
            <person name="Johnson J."/>
            <person name="Hostetler J."/>
            <person name="Hannick L."/>
            <person name="Clark T."/>
            <person name="Cassidy-Hanley D."/>
            <person name="Inman J."/>
        </authorList>
    </citation>
    <scope>NUCLEOTIDE SEQUENCE [LARGE SCALE GENOMIC DNA]</scope>
    <source>
        <strain evidence="3 4">G5</strain>
    </source>
</reference>
<sequence length="239" mass="27591">LLTIIFINQLIQNPIQTRKLIQSRKKGDIISNAKQGEYTYFAFEREWPGTVCKIRQCKPQYMGQFDSQNFNIHGLWPNGSQTDNCFYPQKCGSESLDLKKVNSSSRAQINKYWNGLYNDNNTFLSHEWSKHGTCFDGDMNTFFSSAVKLNDRYNPIKALAQANIVPNNKQGYSLESILNALQQDFGAEVEVICRKVKEQQLLFAIDMYLNKNLKGAIKNPCRKKRNNCNYQEIVYIPTC</sequence>
<dbReference type="OrthoDB" id="284165at2759"/>
<evidence type="ECO:0000256" key="1">
    <source>
        <dbReference type="ARBA" id="ARBA00007469"/>
    </source>
</evidence>
<dbReference type="GO" id="GO:0005576">
    <property type="term" value="C:extracellular region"/>
    <property type="evidence" value="ECO:0007669"/>
    <property type="project" value="TreeGrafter"/>
</dbReference>
<keyword evidence="4" id="KW-1185">Reference proteome</keyword>
<dbReference type="InterPro" id="IPR001568">
    <property type="entry name" value="RNase_T2-like"/>
</dbReference>
<accession>G0R5E5</accession>
<dbReference type="OMA" id="FYYFPIN"/>
<dbReference type="GO" id="GO:0006401">
    <property type="term" value="P:RNA catabolic process"/>
    <property type="evidence" value="ECO:0007669"/>
    <property type="project" value="TreeGrafter"/>
</dbReference>
<dbReference type="InterPro" id="IPR036430">
    <property type="entry name" value="RNase_T2-like_sf"/>
</dbReference>
<gene>
    <name evidence="3" type="ORF">IMG5_198110</name>
</gene>